<evidence type="ECO:0000313" key="1">
    <source>
        <dbReference type="EMBL" id="RGQ68032.1"/>
    </source>
</evidence>
<accession>A0A412C3Z8</accession>
<evidence type="ECO:0008006" key="5">
    <source>
        <dbReference type="Google" id="ProtNLM"/>
    </source>
</evidence>
<dbReference type="AlphaFoldDB" id="A0A412C3Z8"/>
<name>A0A412C3Z8_MEDGN</name>
<protein>
    <recommendedName>
        <fullName evidence="5">Lanthionine synthetase C-like protein</fullName>
    </recommendedName>
</protein>
<reference evidence="3 4" key="1">
    <citation type="submission" date="2018-08" db="EMBL/GenBank/DDBJ databases">
        <title>A genome reference for cultivated species of the human gut microbiota.</title>
        <authorList>
            <person name="Zou Y."/>
            <person name="Xue W."/>
            <person name="Luo G."/>
        </authorList>
    </citation>
    <scope>NUCLEOTIDE SEQUENCE [LARGE SCALE GENOMIC DNA]</scope>
    <source>
        <strain evidence="1 4">AF27-4BH</strain>
        <strain evidence="2 3">AF33-12</strain>
    </source>
</reference>
<organism evidence="1 4">
    <name type="scientific">Mediterraneibacter gnavus</name>
    <name type="common">Ruminococcus gnavus</name>
    <dbReference type="NCBI Taxonomy" id="33038"/>
    <lineage>
        <taxon>Bacteria</taxon>
        <taxon>Bacillati</taxon>
        <taxon>Bacillota</taxon>
        <taxon>Clostridia</taxon>
        <taxon>Lachnospirales</taxon>
        <taxon>Lachnospiraceae</taxon>
        <taxon>Mediterraneibacter</taxon>
    </lineage>
</organism>
<evidence type="ECO:0000313" key="2">
    <source>
        <dbReference type="EMBL" id="RHM72554.1"/>
    </source>
</evidence>
<dbReference type="Pfam" id="PF05147">
    <property type="entry name" value="LANC_like"/>
    <property type="match status" value="1"/>
</dbReference>
<evidence type="ECO:0000313" key="3">
    <source>
        <dbReference type="Proteomes" id="UP000285610"/>
    </source>
</evidence>
<dbReference type="SUPFAM" id="SSF158745">
    <property type="entry name" value="LanC-like"/>
    <property type="match status" value="1"/>
</dbReference>
<dbReference type="GO" id="GO:0031179">
    <property type="term" value="P:peptide modification"/>
    <property type="evidence" value="ECO:0007669"/>
    <property type="project" value="InterPro"/>
</dbReference>
<dbReference type="EMBL" id="QRTJ01000012">
    <property type="protein sequence ID" value="RGQ68032.1"/>
    <property type="molecule type" value="Genomic_DNA"/>
</dbReference>
<gene>
    <name evidence="1" type="ORF">DWY88_07870</name>
    <name evidence="2" type="ORF">DWZ50_13770</name>
</gene>
<dbReference type="EMBL" id="QRQE01000037">
    <property type="protein sequence ID" value="RHM72554.1"/>
    <property type="molecule type" value="Genomic_DNA"/>
</dbReference>
<proteinExistence type="predicted"/>
<dbReference type="Proteomes" id="UP000285610">
    <property type="component" value="Unassembled WGS sequence"/>
</dbReference>
<dbReference type="Proteomes" id="UP000286137">
    <property type="component" value="Unassembled WGS sequence"/>
</dbReference>
<evidence type="ECO:0000313" key="4">
    <source>
        <dbReference type="Proteomes" id="UP000286137"/>
    </source>
</evidence>
<sequence length="379" mass="45685">MRIYMDSDYRYIKQLIENYNRFMQKNLGRKLINYEEAIWRSKTLSLGWKILDNRDVDYFNENLMLIKNAVQDKYHEKALEIKFLRDTGETLYCIEFKLHNLKYFCHNYNKIVSWWVEKYIKNIKSVEKKKINLSYENGLCSLLQYLLLYKKEFCDEIKEIVPIMQEAIEENLRCEELDLGMRFGMLGWLNTINLLEEKVPEIKLKKSAQDIISIYEKEEILEKDVIEWPAKIRRNRENSYTISDNWCYGTSQILFNLLNSQHLCKIKKEYYYKKLLYQSFQTVEDFGLINPDFYAGYAGCLKIYTQCALIYQTLGFWDLQNRIMKTLVATINADNRFTFYKYINRNGHLVKKIEERELNLIKNYQIYCVLCEVLDSLEV</sequence>
<dbReference type="InterPro" id="IPR007822">
    <property type="entry name" value="LANC-like"/>
</dbReference>
<comment type="caution">
    <text evidence="1">The sequence shown here is derived from an EMBL/GenBank/DDBJ whole genome shotgun (WGS) entry which is preliminary data.</text>
</comment>
<dbReference type="Gene3D" id="1.50.10.20">
    <property type="match status" value="1"/>
</dbReference>